<dbReference type="GO" id="GO:0051301">
    <property type="term" value="P:cell division"/>
    <property type="evidence" value="ECO:0007669"/>
    <property type="project" value="UniProtKB-KW"/>
</dbReference>
<feature type="active site" evidence="17">
    <location>
        <position position="373"/>
    </location>
</feature>
<dbReference type="GO" id="GO:0071555">
    <property type="term" value="P:cell wall organization"/>
    <property type="evidence" value="ECO:0007669"/>
    <property type="project" value="UniProtKB-KW"/>
</dbReference>
<evidence type="ECO:0000256" key="5">
    <source>
        <dbReference type="ARBA" id="ARBA00010485"/>
    </source>
</evidence>
<dbReference type="GO" id="GO:0009252">
    <property type="term" value="P:peptidoglycan biosynthetic process"/>
    <property type="evidence" value="ECO:0007669"/>
    <property type="project" value="UniProtKB-UniRule"/>
</dbReference>
<feature type="active site" description="Proton donor" evidence="17">
    <location>
        <position position="269"/>
    </location>
</feature>
<evidence type="ECO:0000256" key="9">
    <source>
        <dbReference type="ARBA" id="ARBA00022827"/>
    </source>
</evidence>
<dbReference type="Gene3D" id="3.30.465.10">
    <property type="match status" value="1"/>
</dbReference>
<keyword evidence="14 17" id="KW-0131">Cell cycle</keyword>
<dbReference type="HAMAP" id="MF_00037">
    <property type="entry name" value="MurB"/>
    <property type="match status" value="1"/>
</dbReference>
<evidence type="ECO:0000256" key="3">
    <source>
        <dbReference type="ARBA" id="ARBA00004496"/>
    </source>
</evidence>
<comment type="catalytic activity">
    <reaction evidence="16 17">
        <text>UDP-N-acetyl-alpha-D-muramate + NADP(+) = UDP-N-acetyl-3-O-(1-carboxyvinyl)-alpha-D-glucosamine + NADPH + H(+)</text>
        <dbReference type="Rhea" id="RHEA:12248"/>
        <dbReference type="ChEBI" id="CHEBI:15378"/>
        <dbReference type="ChEBI" id="CHEBI:57783"/>
        <dbReference type="ChEBI" id="CHEBI:58349"/>
        <dbReference type="ChEBI" id="CHEBI:68483"/>
        <dbReference type="ChEBI" id="CHEBI:70757"/>
        <dbReference type="EC" id="1.3.1.98"/>
    </reaction>
</comment>
<dbReference type="SUPFAM" id="SSF56194">
    <property type="entry name" value="Uridine diphospho-N-Acetylenolpyruvylglucosamine reductase, MurB, C-terminal domain"/>
    <property type="match status" value="1"/>
</dbReference>
<organism evidence="19 20">
    <name type="scientific">Antrihabitans stalactiti</name>
    <dbReference type="NCBI Taxonomy" id="2584121"/>
    <lineage>
        <taxon>Bacteria</taxon>
        <taxon>Bacillati</taxon>
        <taxon>Actinomycetota</taxon>
        <taxon>Actinomycetes</taxon>
        <taxon>Mycobacteriales</taxon>
        <taxon>Nocardiaceae</taxon>
        <taxon>Antrihabitans</taxon>
    </lineage>
</organism>
<keyword evidence="12 17" id="KW-0573">Peptidoglycan synthesis</keyword>
<comment type="cofactor">
    <cofactor evidence="1 17">
        <name>FAD</name>
        <dbReference type="ChEBI" id="CHEBI:57692"/>
    </cofactor>
</comment>
<comment type="pathway">
    <text evidence="4 17">Cell wall biogenesis; peptidoglycan biosynthesis.</text>
</comment>
<comment type="similarity">
    <text evidence="5 17">Belongs to the MurB family.</text>
</comment>
<dbReference type="InterPro" id="IPR036318">
    <property type="entry name" value="FAD-bd_PCMH-like_sf"/>
</dbReference>
<dbReference type="InterPro" id="IPR016167">
    <property type="entry name" value="FAD-bd_PCMH_sub1"/>
</dbReference>
<evidence type="ECO:0000256" key="7">
    <source>
        <dbReference type="ARBA" id="ARBA00022618"/>
    </source>
</evidence>
<evidence type="ECO:0000256" key="6">
    <source>
        <dbReference type="ARBA" id="ARBA00022490"/>
    </source>
</evidence>
<keyword evidence="7 17" id="KW-0132">Cell division</keyword>
<evidence type="ECO:0000256" key="10">
    <source>
        <dbReference type="ARBA" id="ARBA00022857"/>
    </source>
</evidence>
<dbReference type="NCBIfam" id="NF010478">
    <property type="entry name" value="PRK13903.1"/>
    <property type="match status" value="1"/>
</dbReference>
<gene>
    <name evidence="17" type="primary">murB</name>
    <name evidence="19" type="ORF">FGL95_23385</name>
</gene>
<keyword evidence="13 17" id="KW-0560">Oxidoreductase</keyword>
<evidence type="ECO:0000256" key="17">
    <source>
        <dbReference type="HAMAP-Rule" id="MF_00037"/>
    </source>
</evidence>
<evidence type="ECO:0000256" key="12">
    <source>
        <dbReference type="ARBA" id="ARBA00022984"/>
    </source>
</evidence>
<dbReference type="GO" id="GO:0071949">
    <property type="term" value="F:FAD binding"/>
    <property type="evidence" value="ECO:0007669"/>
    <property type="project" value="InterPro"/>
</dbReference>
<evidence type="ECO:0000256" key="14">
    <source>
        <dbReference type="ARBA" id="ARBA00023306"/>
    </source>
</evidence>
<evidence type="ECO:0000256" key="13">
    <source>
        <dbReference type="ARBA" id="ARBA00023002"/>
    </source>
</evidence>
<evidence type="ECO:0000256" key="4">
    <source>
        <dbReference type="ARBA" id="ARBA00004752"/>
    </source>
</evidence>
<dbReference type="NCBIfam" id="TIGR00179">
    <property type="entry name" value="murB"/>
    <property type="match status" value="1"/>
</dbReference>
<evidence type="ECO:0000259" key="18">
    <source>
        <dbReference type="PROSITE" id="PS51387"/>
    </source>
</evidence>
<evidence type="ECO:0000313" key="19">
    <source>
        <dbReference type="EMBL" id="NMN97985.1"/>
    </source>
</evidence>
<dbReference type="InterPro" id="IPR016166">
    <property type="entry name" value="FAD-bd_PCMH"/>
</dbReference>
<dbReference type="SUPFAM" id="SSF56176">
    <property type="entry name" value="FAD-binding/transporter-associated domain-like"/>
    <property type="match status" value="1"/>
</dbReference>
<dbReference type="InterPro" id="IPR006094">
    <property type="entry name" value="Oxid_FAD_bind_N"/>
</dbReference>
<reference evidence="19 20" key="1">
    <citation type="submission" date="2019-05" db="EMBL/GenBank/DDBJ databases">
        <authorList>
            <person name="Lee S.D."/>
        </authorList>
    </citation>
    <scope>NUCLEOTIDE SEQUENCE [LARGE SCALE GENOMIC DNA]</scope>
    <source>
        <strain evidence="19 20">YC2-7</strain>
    </source>
</reference>
<comment type="subcellular location">
    <subcellularLocation>
        <location evidence="3 17">Cytoplasm</location>
    </subcellularLocation>
</comment>
<keyword evidence="8 17" id="KW-0285">Flavoprotein</keyword>
<keyword evidence="15 17" id="KW-0961">Cell wall biogenesis/degradation</keyword>
<evidence type="ECO:0000256" key="15">
    <source>
        <dbReference type="ARBA" id="ARBA00023316"/>
    </source>
</evidence>
<dbReference type="PROSITE" id="PS51387">
    <property type="entry name" value="FAD_PCMH"/>
    <property type="match status" value="1"/>
</dbReference>
<keyword evidence="20" id="KW-1185">Reference proteome</keyword>
<feature type="active site" evidence="17">
    <location>
        <position position="192"/>
    </location>
</feature>
<dbReference type="EC" id="1.3.1.98" evidence="17"/>
<dbReference type="InterPro" id="IPR016169">
    <property type="entry name" value="FAD-bd_PCMH_sub2"/>
</dbReference>
<dbReference type="EMBL" id="VCQU01000009">
    <property type="protein sequence ID" value="NMN97985.1"/>
    <property type="molecule type" value="Genomic_DNA"/>
</dbReference>
<feature type="domain" description="FAD-binding PCMH-type" evidence="18">
    <location>
        <begin position="48"/>
        <end position="214"/>
    </location>
</feature>
<comment type="function">
    <text evidence="2 17">Cell wall formation.</text>
</comment>
<dbReference type="AlphaFoldDB" id="A0A848KGT3"/>
<comment type="caution">
    <text evidence="19">The sequence shown here is derived from an EMBL/GenBank/DDBJ whole genome shotgun (WGS) entry which is preliminary data.</text>
</comment>
<dbReference type="InterPro" id="IPR036635">
    <property type="entry name" value="MurB_C_sf"/>
</dbReference>
<sequence>MRCPMSGTLPFAVVPDPRAIDPCLVDDLERAGAQVSEAVPLAGLTTLRVGGPARVLAECPTTASLIEVVRLLDTAAIPVLLLAGGSNVLISDDGFDGVVVHIGSNTIRIDDSIVTADAGAEWDTVVAQSIDAGLGGLECLSGIPGSAGATPVQNVGAYGVEIASLLRSVELLDRATGEVRHTEPAELGLAYRTSVLKHSDRAVVLSAEFELQRGGSSAPLRYGELARVLGASDGESRPAAQVREAVLGLRRGKGMVLDRADNDTWSAGSFFTNPVVSGEQLPAVLAKIVARVGDVTIPQFPAPDGTKLSAGWLIERAGFEKGFPGIDAPARLSTKHTLALTNRGSARASDIVALARSVRDGVATAFGVLLEPEPVPVGLAL</sequence>
<dbReference type="GO" id="GO:0005829">
    <property type="term" value="C:cytosol"/>
    <property type="evidence" value="ECO:0007669"/>
    <property type="project" value="TreeGrafter"/>
</dbReference>
<dbReference type="GO" id="GO:0008762">
    <property type="term" value="F:UDP-N-acetylmuramate dehydrogenase activity"/>
    <property type="evidence" value="ECO:0007669"/>
    <property type="project" value="UniProtKB-UniRule"/>
</dbReference>
<keyword evidence="6 17" id="KW-0963">Cytoplasm</keyword>
<dbReference type="InterPro" id="IPR011601">
    <property type="entry name" value="MurB_C"/>
</dbReference>
<dbReference type="PANTHER" id="PTHR21071:SF4">
    <property type="entry name" value="UDP-N-ACETYLENOLPYRUVOYLGLUCOSAMINE REDUCTASE"/>
    <property type="match status" value="1"/>
</dbReference>
<dbReference type="Gene3D" id="3.30.43.10">
    <property type="entry name" value="Uridine Diphospho-n-acetylenolpyruvylglucosamine Reductase, domain 2"/>
    <property type="match status" value="1"/>
</dbReference>
<accession>A0A848KGT3</accession>
<name>A0A848KGT3_9NOCA</name>
<evidence type="ECO:0000256" key="16">
    <source>
        <dbReference type="ARBA" id="ARBA00048914"/>
    </source>
</evidence>
<evidence type="ECO:0000256" key="11">
    <source>
        <dbReference type="ARBA" id="ARBA00022960"/>
    </source>
</evidence>
<dbReference type="InterPro" id="IPR003170">
    <property type="entry name" value="MurB"/>
</dbReference>
<dbReference type="Pfam" id="PF01565">
    <property type="entry name" value="FAD_binding_4"/>
    <property type="match status" value="1"/>
</dbReference>
<keyword evidence="11 17" id="KW-0133">Cell shape</keyword>
<keyword evidence="10 17" id="KW-0521">NADP</keyword>
<dbReference type="PANTHER" id="PTHR21071">
    <property type="entry name" value="UDP-N-ACETYLENOLPYRUVOYLGLUCOSAMINE REDUCTASE"/>
    <property type="match status" value="1"/>
</dbReference>
<evidence type="ECO:0000256" key="8">
    <source>
        <dbReference type="ARBA" id="ARBA00022630"/>
    </source>
</evidence>
<keyword evidence="9 17" id="KW-0274">FAD</keyword>
<dbReference type="Proteomes" id="UP000535543">
    <property type="component" value="Unassembled WGS sequence"/>
</dbReference>
<evidence type="ECO:0000256" key="2">
    <source>
        <dbReference type="ARBA" id="ARBA00003921"/>
    </source>
</evidence>
<protein>
    <recommendedName>
        <fullName evidence="17">UDP-N-acetylenolpyruvoylglucosamine reductase</fullName>
        <ecNumber evidence="17">1.3.1.98</ecNumber>
    </recommendedName>
    <alternativeName>
        <fullName evidence="17">UDP-N-acetylmuramate dehydrogenase</fullName>
    </alternativeName>
</protein>
<evidence type="ECO:0000256" key="1">
    <source>
        <dbReference type="ARBA" id="ARBA00001974"/>
    </source>
</evidence>
<reference evidence="19 20" key="2">
    <citation type="submission" date="2020-06" db="EMBL/GenBank/DDBJ databases">
        <title>Antribacter stalactiti gen. nov., sp. nov., a new member of the family Nacardiaceae isolated from a cave.</title>
        <authorList>
            <person name="Kim I.S."/>
        </authorList>
    </citation>
    <scope>NUCLEOTIDE SEQUENCE [LARGE SCALE GENOMIC DNA]</scope>
    <source>
        <strain evidence="19 20">YC2-7</strain>
    </source>
</reference>
<proteinExistence type="inferred from homology"/>
<dbReference type="GO" id="GO:0008360">
    <property type="term" value="P:regulation of cell shape"/>
    <property type="evidence" value="ECO:0007669"/>
    <property type="project" value="UniProtKB-KW"/>
</dbReference>
<evidence type="ECO:0000313" key="20">
    <source>
        <dbReference type="Proteomes" id="UP000535543"/>
    </source>
</evidence>
<dbReference type="UniPathway" id="UPA00219"/>
<dbReference type="Gene3D" id="3.90.78.10">
    <property type="entry name" value="UDP-N-acetylenolpyruvoylglucosamine reductase, C-terminal domain"/>
    <property type="match status" value="1"/>
</dbReference>
<dbReference type="Pfam" id="PF02873">
    <property type="entry name" value="MurB_C"/>
    <property type="match status" value="1"/>
</dbReference>